<protein>
    <submittedName>
        <fullName evidence="5">Ankyrin repeat protein</fullName>
    </submittedName>
</protein>
<evidence type="ECO:0000313" key="6">
    <source>
        <dbReference type="Proteomes" id="UP000054820"/>
    </source>
</evidence>
<dbReference type="SUPFAM" id="SSF48403">
    <property type="entry name" value="Ankyrin repeat"/>
    <property type="match status" value="1"/>
</dbReference>
<keyword evidence="6" id="KW-1185">Reference proteome</keyword>
<reference evidence="4 6" key="1">
    <citation type="submission" date="2015-11" db="EMBL/GenBank/DDBJ databases">
        <title>Genomic analysis of 38 Legionella species identifies large and diverse effector repertoires.</title>
        <authorList>
            <person name="Burstein D."/>
            <person name="Amaro F."/>
            <person name="Zusman T."/>
            <person name="Lifshitz Z."/>
            <person name="Cohen O."/>
            <person name="Gilbert J.A."/>
            <person name="Pupko T."/>
            <person name="Shuman H.A."/>
            <person name="Segal G."/>
        </authorList>
    </citation>
    <scope>NUCLEOTIDE SEQUENCE [LARGE SCALE GENOMIC DNA]</scope>
    <source>
        <strain evidence="4 6">SC-18-C9</strain>
    </source>
</reference>
<evidence type="ECO:0000313" key="7">
    <source>
        <dbReference type="Proteomes" id="UP000255110"/>
    </source>
</evidence>
<dbReference type="EMBL" id="LNYZ01000010">
    <property type="protein sequence ID" value="KTD78201.1"/>
    <property type="molecule type" value="Genomic_DNA"/>
</dbReference>
<evidence type="ECO:0000256" key="3">
    <source>
        <dbReference type="PROSITE-ProRule" id="PRU00023"/>
    </source>
</evidence>
<accession>A0A378LC17</accession>
<dbReference type="PROSITE" id="PS50088">
    <property type="entry name" value="ANK_REPEAT"/>
    <property type="match status" value="1"/>
</dbReference>
<dbReference type="SMART" id="SM00248">
    <property type="entry name" value="ANK"/>
    <property type="match status" value="4"/>
</dbReference>
<evidence type="ECO:0000256" key="1">
    <source>
        <dbReference type="ARBA" id="ARBA00022737"/>
    </source>
</evidence>
<dbReference type="Pfam" id="PF13857">
    <property type="entry name" value="Ank_5"/>
    <property type="match status" value="1"/>
</dbReference>
<dbReference type="Pfam" id="PF12796">
    <property type="entry name" value="Ank_2"/>
    <property type="match status" value="1"/>
</dbReference>
<name>A0A378LC17_9GAMM</name>
<dbReference type="PROSITE" id="PS50297">
    <property type="entry name" value="ANK_REP_REGION"/>
    <property type="match status" value="1"/>
</dbReference>
<reference evidence="5 7" key="2">
    <citation type="submission" date="2018-06" db="EMBL/GenBank/DDBJ databases">
        <authorList>
            <consortium name="Pathogen Informatics"/>
            <person name="Doyle S."/>
        </authorList>
    </citation>
    <scope>NUCLEOTIDE SEQUENCE [LARGE SCALE GENOMIC DNA]</scope>
    <source>
        <strain evidence="5 7">NCTC11991</strain>
    </source>
</reference>
<evidence type="ECO:0000313" key="5">
    <source>
        <dbReference type="EMBL" id="STY24396.1"/>
    </source>
</evidence>
<dbReference type="InterPro" id="IPR002110">
    <property type="entry name" value="Ankyrin_rpt"/>
</dbReference>
<keyword evidence="1" id="KW-0677">Repeat</keyword>
<dbReference type="OrthoDB" id="5654328at2"/>
<proteinExistence type="predicted"/>
<dbReference type="InterPro" id="IPR036770">
    <property type="entry name" value="Ankyrin_rpt-contain_sf"/>
</dbReference>
<dbReference type="PANTHER" id="PTHR24173">
    <property type="entry name" value="ANKYRIN REPEAT CONTAINING"/>
    <property type="match status" value="1"/>
</dbReference>
<dbReference type="STRING" id="460.Lstg_1482"/>
<evidence type="ECO:0000256" key="2">
    <source>
        <dbReference type="ARBA" id="ARBA00023043"/>
    </source>
</evidence>
<evidence type="ECO:0000313" key="4">
    <source>
        <dbReference type="EMBL" id="KTD78201.1"/>
    </source>
</evidence>
<organism evidence="5 7">
    <name type="scientific">Legionella steigerwaltii</name>
    <dbReference type="NCBI Taxonomy" id="460"/>
    <lineage>
        <taxon>Bacteria</taxon>
        <taxon>Pseudomonadati</taxon>
        <taxon>Pseudomonadota</taxon>
        <taxon>Gammaproteobacteria</taxon>
        <taxon>Legionellales</taxon>
        <taxon>Legionellaceae</taxon>
        <taxon>Legionella</taxon>
    </lineage>
</organism>
<dbReference type="PANTHER" id="PTHR24173:SF74">
    <property type="entry name" value="ANKYRIN REPEAT DOMAIN-CONTAINING PROTEIN 16"/>
    <property type="match status" value="1"/>
</dbReference>
<dbReference type="EMBL" id="UGOY01000001">
    <property type="protein sequence ID" value="STY24396.1"/>
    <property type="molecule type" value="Genomic_DNA"/>
</dbReference>
<gene>
    <name evidence="4" type="ORF">Lstg_1482</name>
    <name evidence="5" type="ORF">NCTC11991_03021</name>
</gene>
<feature type="repeat" description="ANK" evidence="3">
    <location>
        <begin position="115"/>
        <end position="147"/>
    </location>
</feature>
<dbReference type="Proteomes" id="UP000255110">
    <property type="component" value="Unassembled WGS sequence"/>
</dbReference>
<dbReference type="RefSeq" id="WP_058477039.1">
    <property type="nucleotide sequence ID" value="NZ_CAAAIO010000019.1"/>
</dbReference>
<dbReference type="Proteomes" id="UP000054820">
    <property type="component" value="Unassembled WGS sequence"/>
</dbReference>
<sequence>MIIVTSITSWNDLIVDQGMDLTTIQDEQIGKLEGWCRKHIKSDFEASNLKSIEALVMDYLALNSQSSLSAVVDTDLGYNVIQKAAKLGFDRFIENGLKTLNEAKAIKLINQQTKYKTTALHLAALGGFFPLIEVLLEHGADPNIISSTGKAPIHLASYINVSNSKEKQKIQKKCIRLLLLKTNQQTAEACDDMGISLLLSVIPFDDEKLFEKILLKCPNLIHTKDLHEQNALHHAIMNQSVHIVRYLLTHYSHSELITERTDNYSTALHLAFRYGTPQIIELLFANHQCLDKRFLNSLDEHQKIAVSYLDKQSSNNVESIETFMKKRGIDKNIISQTSSNNVLFKPQFF</sequence>
<dbReference type="AlphaFoldDB" id="A0A378LC17"/>
<keyword evidence="2 3" id="KW-0040">ANK repeat</keyword>
<dbReference type="Gene3D" id="1.25.40.20">
    <property type="entry name" value="Ankyrin repeat-containing domain"/>
    <property type="match status" value="2"/>
</dbReference>